<dbReference type="STRING" id="1232681.ADIS_3058"/>
<feature type="transmembrane region" description="Helical" evidence="14">
    <location>
        <begin position="7"/>
        <end position="30"/>
    </location>
</feature>
<keyword evidence="6" id="KW-0808">Transferase</keyword>
<keyword evidence="11 14" id="KW-1133">Transmembrane helix</keyword>
<name>R7ZRE6_9BACT</name>
<evidence type="ECO:0000256" key="14">
    <source>
        <dbReference type="SAM" id="Phobius"/>
    </source>
</evidence>
<dbReference type="PROSITE" id="PS50885">
    <property type="entry name" value="HAMP"/>
    <property type="match status" value="1"/>
</dbReference>
<keyword evidence="8" id="KW-0547">Nucleotide-binding</keyword>
<dbReference type="SUPFAM" id="SSF47384">
    <property type="entry name" value="Homodimeric domain of signal transducing histidine kinase"/>
    <property type="match status" value="1"/>
</dbReference>
<feature type="domain" description="HAMP" evidence="16">
    <location>
        <begin position="179"/>
        <end position="232"/>
    </location>
</feature>
<dbReference type="PATRIC" id="fig|1288963.3.peg.3052"/>
<dbReference type="PRINTS" id="PR00344">
    <property type="entry name" value="BCTRLSENSOR"/>
</dbReference>
<dbReference type="PANTHER" id="PTHR45528:SF1">
    <property type="entry name" value="SENSOR HISTIDINE KINASE CPXA"/>
    <property type="match status" value="1"/>
</dbReference>
<evidence type="ECO:0000259" key="15">
    <source>
        <dbReference type="PROSITE" id="PS50109"/>
    </source>
</evidence>
<dbReference type="InterPro" id="IPR036890">
    <property type="entry name" value="HATPase_C_sf"/>
</dbReference>
<keyword evidence="18" id="KW-1185">Reference proteome</keyword>
<keyword evidence="9 17" id="KW-0418">Kinase</keyword>
<evidence type="ECO:0000256" key="8">
    <source>
        <dbReference type="ARBA" id="ARBA00022741"/>
    </source>
</evidence>
<dbReference type="SUPFAM" id="SSF55874">
    <property type="entry name" value="ATPase domain of HSP90 chaperone/DNA topoisomerase II/histidine kinase"/>
    <property type="match status" value="1"/>
</dbReference>
<dbReference type="InterPro" id="IPR003661">
    <property type="entry name" value="HisK_dim/P_dom"/>
</dbReference>
<evidence type="ECO:0000256" key="1">
    <source>
        <dbReference type="ARBA" id="ARBA00000085"/>
    </source>
</evidence>
<sequence length="455" mass="52358">MSLRKKILVYFSLTVILLTGLTLFFIYTLFAEYREEEFQQRQLEKITTTLHFLSEIRRMDSDILASLEEVSIQKIYDEKLLIFNEERELIYESLDDTSIEQPEQILANLSSDSPWIETKDGLYDLVGVYFEFDENKYFGISKAYDAFGYSKLVFLRKVLWGAFFGIGLVVIVVSVYLSERISNPITQLAERMKLVRIQDKERAISVGESSYEIDILVNRYNELMDRLHEAFAFQKHAIHHISHELKTPIAVLVTNFEKIEGESNLAEIKKLVSSQKEGTKSLGEMVNVLLEISKAESGSSMADEPIRMDELIFDLADEFRNLYPDFHFSIRYGEVMDDEKLLTILGNSRLMRAAISNLMTNCIAFSENRQAEVVLTGNADRLNIHFTNKGKTLDEKDQKFLFQHFFRGSNSYGTKGFGLGLVLVQKIAALHRGEIIYVAKEPESNRFTLVFPVNL</sequence>
<dbReference type="InterPro" id="IPR050398">
    <property type="entry name" value="HssS/ArlS-like"/>
</dbReference>
<evidence type="ECO:0000256" key="11">
    <source>
        <dbReference type="ARBA" id="ARBA00022989"/>
    </source>
</evidence>
<proteinExistence type="predicted"/>
<dbReference type="Gene3D" id="6.10.340.10">
    <property type="match status" value="1"/>
</dbReference>
<dbReference type="Proteomes" id="UP000013909">
    <property type="component" value="Unassembled WGS sequence"/>
</dbReference>
<keyword evidence="5" id="KW-0597">Phosphoprotein</keyword>
<evidence type="ECO:0000256" key="3">
    <source>
        <dbReference type="ARBA" id="ARBA00012438"/>
    </source>
</evidence>
<evidence type="ECO:0000256" key="9">
    <source>
        <dbReference type="ARBA" id="ARBA00022777"/>
    </source>
</evidence>
<evidence type="ECO:0000259" key="16">
    <source>
        <dbReference type="PROSITE" id="PS50885"/>
    </source>
</evidence>
<keyword evidence="12" id="KW-0902">Two-component regulatory system</keyword>
<dbReference type="Pfam" id="PF00512">
    <property type="entry name" value="HisKA"/>
    <property type="match status" value="1"/>
</dbReference>
<dbReference type="GO" id="GO:0005524">
    <property type="term" value="F:ATP binding"/>
    <property type="evidence" value="ECO:0007669"/>
    <property type="project" value="UniProtKB-KW"/>
</dbReference>
<evidence type="ECO:0000256" key="2">
    <source>
        <dbReference type="ARBA" id="ARBA00004651"/>
    </source>
</evidence>
<dbReference type="AlphaFoldDB" id="R7ZRE6"/>
<evidence type="ECO:0000256" key="5">
    <source>
        <dbReference type="ARBA" id="ARBA00022553"/>
    </source>
</evidence>
<dbReference type="PROSITE" id="PS50109">
    <property type="entry name" value="HIS_KIN"/>
    <property type="match status" value="1"/>
</dbReference>
<evidence type="ECO:0000256" key="6">
    <source>
        <dbReference type="ARBA" id="ARBA00022679"/>
    </source>
</evidence>
<dbReference type="PANTHER" id="PTHR45528">
    <property type="entry name" value="SENSOR HISTIDINE KINASE CPXA"/>
    <property type="match status" value="1"/>
</dbReference>
<keyword evidence="4" id="KW-1003">Cell membrane</keyword>
<reference evidence="17 18" key="1">
    <citation type="submission" date="2013-02" db="EMBL/GenBank/DDBJ databases">
        <title>A novel strain isolated from Lonar lake, Maharashtra, India.</title>
        <authorList>
            <person name="Singh A."/>
        </authorList>
    </citation>
    <scope>NUCLEOTIDE SEQUENCE [LARGE SCALE GENOMIC DNA]</scope>
    <source>
        <strain evidence="17 18">AK24</strain>
    </source>
</reference>
<comment type="caution">
    <text evidence="17">The sequence shown here is derived from an EMBL/GenBank/DDBJ whole genome shotgun (WGS) entry which is preliminary data.</text>
</comment>
<keyword evidence="7 14" id="KW-0812">Transmembrane</keyword>
<keyword evidence="13 14" id="KW-0472">Membrane</keyword>
<dbReference type="RefSeq" id="WP_010855192.1">
    <property type="nucleotide sequence ID" value="NZ_AQHR01000085.1"/>
</dbReference>
<comment type="subcellular location">
    <subcellularLocation>
        <location evidence="2">Cell membrane</location>
        <topology evidence="2">Multi-pass membrane protein</topology>
    </subcellularLocation>
</comment>
<dbReference type="GO" id="GO:0005886">
    <property type="term" value="C:plasma membrane"/>
    <property type="evidence" value="ECO:0007669"/>
    <property type="project" value="UniProtKB-SubCell"/>
</dbReference>
<dbReference type="GO" id="GO:0000155">
    <property type="term" value="F:phosphorelay sensor kinase activity"/>
    <property type="evidence" value="ECO:0007669"/>
    <property type="project" value="InterPro"/>
</dbReference>
<evidence type="ECO:0000256" key="13">
    <source>
        <dbReference type="ARBA" id="ARBA00023136"/>
    </source>
</evidence>
<accession>R7ZRE6</accession>
<dbReference type="InterPro" id="IPR036097">
    <property type="entry name" value="HisK_dim/P_sf"/>
</dbReference>
<dbReference type="CDD" id="cd00082">
    <property type="entry name" value="HisKA"/>
    <property type="match status" value="1"/>
</dbReference>
<evidence type="ECO:0000256" key="10">
    <source>
        <dbReference type="ARBA" id="ARBA00022840"/>
    </source>
</evidence>
<evidence type="ECO:0000256" key="4">
    <source>
        <dbReference type="ARBA" id="ARBA00022475"/>
    </source>
</evidence>
<feature type="domain" description="Histidine kinase" evidence="15">
    <location>
        <begin position="240"/>
        <end position="455"/>
    </location>
</feature>
<dbReference type="Gene3D" id="1.10.287.130">
    <property type="match status" value="1"/>
</dbReference>
<dbReference type="InterPro" id="IPR005467">
    <property type="entry name" value="His_kinase_dom"/>
</dbReference>
<protein>
    <recommendedName>
        <fullName evidence="3">histidine kinase</fullName>
        <ecNumber evidence="3">2.7.13.3</ecNumber>
    </recommendedName>
</protein>
<comment type="catalytic activity">
    <reaction evidence="1">
        <text>ATP + protein L-histidine = ADP + protein N-phospho-L-histidine.</text>
        <dbReference type="EC" id="2.7.13.3"/>
    </reaction>
</comment>
<evidence type="ECO:0000256" key="7">
    <source>
        <dbReference type="ARBA" id="ARBA00022692"/>
    </source>
</evidence>
<dbReference type="InterPro" id="IPR004358">
    <property type="entry name" value="Sig_transdc_His_kin-like_C"/>
</dbReference>
<dbReference type="EMBL" id="AQHR01000085">
    <property type="protein sequence ID" value="EON76608.1"/>
    <property type="molecule type" value="Genomic_DNA"/>
</dbReference>
<dbReference type="InterPro" id="IPR003660">
    <property type="entry name" value="HAMP_dom"/>
</dbReference>
<dbReference type="Pfam" id="PF02518">
    <property type="entry name" value="HATPase_c"/>
    <property type="match status" value="1"/>
</dbReference>
<gene>
    <name evidence="17" type="ORF">ADIS_3058</name>
</gene>
<evidence type="ECO:0000313" key="18">
    <source>
        <dbReference type="Proteomes" id="UP000013909"/>
    </source>
</evidence>
<keyword evidence="10" id="KW-0067">ATP-binding</keyword>
<dbReference type="SMART" id="SM00387">
    <property type="entry name" value="HATPase_c"/>
    <property type="match status" value="1"/>
</dbReference>
<organism evidence="17 18">
    <name type="scientific">Lunatimonas lonarensis</name>
    <dbReference type="NCBI Taxonomy" id="1232681"/>
    <lineage>
        <taxon>Bacteria</taxon>
        <taxon>Pseudomonadati</taxon>
        <taxon>Bacteroidota</taxon>
        <taxon>Cytophagia</taxon>
        <taxon>Cytophagales</taxon>
        <taxon>Cyclobacteriaceae</taxon>
    </lineage>
</organism>
<dbReference type="EC" id="2.7.13.3" evidence="3"/>
<feature type="transmembrane region" description="Helical" evidence="14">
    <location>
        <begin position="158"/>
        <end position="177"/>
    </location>
</feature>
<dbReference type="Gene3D" id="3.30.565.10">
    <property type="entry name" value="Histidine kinase-like ATPase, C-terminal domain"/>
    <property type="match status" value="1"/>
</dbReference>
<dbReference type="InterPro" id="IPR003594">
    <property type="entry name" value="HATPase_dom"/>
</dbReference>
<evidence type="ECO:0000313" key="17">
    <source>
        <dbReference type="EMBL" id="EON76608.1"/>
    </source>
</evidence>
<dbReference type="OrthoDB" id="1522504at2"/>
<evidence type="ECO:0000256" key="12">
    <source>
        <dbReference type="ARBA" id="ARBA00023012"/>
    </source>
</evidence>
<dbReference type="SMART" id="SM00388">
    <property type="entry name" value="HisKA"/>
    <property type="match status" value="1"/>
</dbReference>